<keyword evidence="4" id="KW-1185">Reference proteome</keyword>
<evidence type="ECO:0000313" key="4">
    <source>
        <dbReference type="Proteomes" id="UP001595906"/>
    </source>
</evidence>
<protein>
    <recommendedName>
        <fullName evidence="5">Outer membrane transport energization protein TonB</fullName>
    </recommendedName>
</protein>
<feature type="transmembrane region" description="Helical" evidence="2">
    <location>
        <begin position="21"/>
        <end position="41"/>
    </location>
</feature>
<feature type="region of interest" description="Disordered" evidence="1">
    <location>
        <begin position="59"/>
        <end position="208"/>
    </location>
</feature>
<keyword evidence="2" id="KW-0812">Transmembrane</keyword>
<dbReference type="Proteomes" id="UP001595906">
    <property type="component" value="Unassembled WGS sequence"/>
</dbReference>
<evidence type="ECO:0000313" key="3">
    <source>
        <dbReference type="EMBL" id="MFC4232806.1"/>
    </source>
</evidence>
<feature type="compositionally biased region" description="Low complexity" evidence="1">
    <location>
        <begin position="81"/>
        <end position="100"/>
    </location>
</feature>
<name>A0ABV8PZD9_9BACT</name>
<keyword evidence="2" id="KW-0472">Membrane</keyword>
<evidence type="ECO:0000256" key="2">
    <source>
        <dbReference type="SAM" id="Phobius"/>
    </source>
</evidence>
<reference evidence="4" key="1">
    <citation type="journal article" date="2019" name="Int. J. Syst. Evol. Microbiol.">
        <title>The Global Catalogue of Microorganisms (GCM) 10K type strain sequencing project: providing services to taxonomists for standard genome sequencing and annotation.</title>
        <authorList>
            <consortium name="The Broad Institute Genomics Platform"/>
            <consortium name="The Broad Institute Genome Sequencing Center for Infectious Disease"/>
            <person name="Wu L."/>
            <person name="Ma J."/>
        </authorList>
    </citation>
    <scope>NUCLEOTIDE SEQUENCE [LARGE SCALE GENOMIC DNA]</scope>
    <source>
        <strain evidence="4">CECT 8010</strain>
    </source>
</reference>
<feature type="compositionally biased region" description="Pro residues" evidence="1">
    <location>
        <begin position="138"/>
        <end position="147"/>
    </location>
</feature>
<comment type="caution">
    <text evidence="3">The sequence shown here is derived from an EMBL/GenBank/DDBJ whole genome shotgun (WGS) entry which is preliminary data.</text>
</comment>
<accession>A0ABV8PZD9</accession>
<organism evidence="3 4">
    <name type="scientific">Parasediminibacterium paludis</name>
    <dbReference type="NCBI Taxonomy" id="908966"/>
    <lineage>
        <taxon>Bacteria</taxon>
        <taxon>Pseudomonadati</taxon>
        <taxon>Bacteroidota</taxon>
        <taxon>Chitinophagia</taxon>
        <taxon>Chitinophagales</taxon>
        <taxon>Chitinophagaceae</taxon>
        <taxon>Parasediminibacterium</taxon>
    </lineage>
</organism>
<keyword evidence="2" id="KW-1133">Transmembrane helix</keyword>
<evidence type="ECO:0008006" key="5">
    <source>
        <dbReference type="Google" id="ProtNLM"/>
    </source>
</evidence>
<proteinExistence type="predicted"/>
<gene>
    <name evidence="3" type="ORF">ACFOW1_12970</name>
</gene>
<feature type="compositionally biased region" description="Gly residues" evidence="1">
    <location>
        <begin position="155"/>
        <end position="165"/>
    </location>
</feature>
<dbReference type="RefSeq" id="WP_379014800.1">
    <property type="nucleotide sequence ID" value="NZ_JBHSDC010000027.1"/>
</dbReference>
<sequence>MNNYAHMQVDFERNKNLKASGITLLICSLLFIIFFFVQWSLPNIPPPVQEEGIEVNLGNSETGIGDIAPQTPGTPSKTEEPIANTPPAAKPAAQQPQNIATDENETDDAATINKPMKTIVKAKPNNNPPIVAKKPKAEVPPTPPAPKPRAQMGKYSGGNGTGGNNGDSYNGVKNQGIAGGTGDQGKPNGNPNSDSYTGNGGTGNSGVTIRSGLAGRRFAKLPSFEDDFNEPAKVAVDIVVDKNGNVTSATVNPRGTTTTNSNIRSIALRKARELKLNAGNEDDQNGTIVFNFKLRG</sequence>
<dbReference type="EMBL" id="JBHSDC010000027">
    <property type="protein sequence ID" value="MFC4232806.1"/>
    <property type="molecule type" value="Genomic_DNA"/>
</dbReference>
<evidence type="ECO:0000256" key="1">
    <source>
        <dbReference type="SAM" id="MobiDB-lite"/>
    </source>
</evidence>